<dbReference type="AlphaFoldDB" id="A0A3E0I696"/>
<accession>A0A3E0I696</accession>
<dbReference type="InterPro" id="IPR029063">
    <property type="entry name" value="SAM-dependent_MTases_sf"/>
</dbReference>
<organism evidence="5 6">
    <name type="scientific">Kutzneria buriramensis</name>
    <dbReference type="NCBI Taxonomy" id="1045776"/>
    <lineage>
        <taxon>Bacteria</taxon>
        <taxon>Bacillati</taxon>
        <taxon>Actinomycetota</taxon>
        <taxon>Actinomycetes</taxon>
        <taxon>Pseudonocardiales</taxon>
        <taxon>Pseudonocardiaceae</taxon>
        <taxon>Kutzneria</taxon>
    </lineage>
</organism>
<dbReference type="RefSeq" id="WP_116173232.1">
    <property type="nucleotide sequence ID" value="NZ_CP144375.1"/>
</dbReference>
<evidence type="ECO:0000313" key="5">
    <source>
        <dbReference type="EMBL" id="REH54130.1"/>
    </source>
</evidence>
<dbReference type="Gene3D" id="3.40.50.150">
    <property type="entry name" value="Vaccinia Virus protein VP39"/>
    <property type="match status" value="1"/>
</dbReference>
<keyword evidence="3 5" id="KW-0808">Transferase</keyword>
<evidence type="ECO:0000313" key="6">
    <source>
        <dbReference type="Proteomes" id="UP000256269"/>
    </source>
</evidence>
<dbReference type="InterPro" id="IPR013216">
    <property type="entry name" value="Methyltransf_11"/>
</dbReference>
<evidence type="ECO:0000259" key="4">
    <source>
        <dbReference type="Pfam" id="PF08241"/>
    </source>
</evidence>
<dbReference type="EMBL" id="QUNO01000002">
    <property type="protein sequence ID" value="REH54130.1"/>
    <property type="molecule type" value="Genomic_DNA"/>
</dbReference>
<evidence type="ECO:0000256" key="1">
    <source>
        <dbReference type="ARBA" id="ARBA00008361"/>
    </source>
</evidence>
<feature type="domain" description="Methyltransferase type 11" evidence="4">
    <location>
        <begin position="37"/>
        <end position="123"/>
    </location>
</feature>
<dbReference type="GO" id="GO:0032259">
    <property type="term" value="P:methylation"/>
    <property type="evidence" value="ECO:0007669"/>
    <property type="project" value="UniProtKB-KW"/>
</dbReference>
<dbReference type="PANTHER" id="PTHR44942:SF4">
    <property type="entry name" value="METHYLTRANSFERASE TYPE 11 DOMAIN-CONTAINING PROTEIN"/>
    <property type="match status" value="1"/>
</dbReference>
<protein>
    <submittedName>
        <fullName evidence="5">Methyltransferase family protein</fullName>
    </submittedName>
</protein>
<dbReference type="InterPro" id="IPR051052">
    <property type="entry name" value="Diverse_substrate_MTase"/>
</dbReference>
<dbReference type="CDD" id="cd02440">
    <property type="entry name" value="AdoMet_MTases"/>
    <property type="match status" value="1"/>
</dbReference>
<evidence type="ECO:0000256" key="2">
    <source>
        <dbReference type="ARBA" id="ARBA00022603"/>
    </source>
</evidence>
<comment type="caution">
    <text evidence="5">The sequence shown here is derived from an EMBL/GenBank/DDBJ whole genome shotgun (WGS) entry which is preliminary data.</text>
</comment>
<dbReference type="Proteomes" id="UP000256269">
    <property type="component" value="Unassembled WGS sequence"/>
</dbReference>
<name>A0A3E0I696_9PSEU</name>
<evidence type="ECO:0000256" key="3">
    <source>
        <dbReference type="ARBA" id="ARBA00022679"/>
    </source>
</evidence>
<dbReference type="OrthoDB" id="9797252at2"/>
<dbReference type="PANTHER" id="PTHR44942">
    <property type="entry name" value="METHYLTRANSF_11 DOMAIN-CONTAINING PROTEIN"/>
    <property type="match status" value="1"/>
</dbReference>
<keyword evidence="6" id="KW-1185">Reference proteome</keyword>
<dbReference type="SUPFAM" id="SSF53335">
    <property type="entry name" value="S-adenosyl-L-methionine-dependent methyltransferases"/>
    <property type="match status" value="1"/>
</dbReference>
<proteinExistence type="inferred from homology"/>
<reference evidence="5 6" key="1">
    <citation type="submission" date="2018-08" db="EMBL/GenBank/DDBJ databases">
        <title>Genomic Encyclopedia of Archaeal and Bacterial Type Strains, Phase II (KMG-II): from individual species to whole genera.</title>
        <authorList>
            <person name="Goeker M."/>
        </authorList>
    </citation>
    <scope>NUCLEOTIDE SEQUENCE [LARGE SCALE GENOMIC DNA]</scope>
    <source>
        <strain evidence="5 6">DSM 45791</strain>
    </source>
</reference>
<dbReference type="GO" id="GO:0008757">
    <property type="term" value="F:S-adenosylmethionine-dependent methyltransferase activity"/>
    <property type="evidence" value="ECO:0007669"/>
    <property type="project" value="InterPro"/>
</dbReference>
<sequence>MSRAFGDVAEAYHRLRSVIPYAALDWLVPHPCHRAVELGAGTGIQTHRLTRYADEVLAVEPDAKMRAAFTVDGVKLLAGTAEDIPVEDGTADLVVAFESWHWFAQPAATREVARVLRPGGTLAVAWNLPDIHDDWTAEFWSPVTGAHDETRRPGRLILSATEPFATPQYRVLRWTWRRHVDDLVALLGTYSRVIALDPLERQEFLDHQRSLVPADIVDARFTTICWRTVYKGA</sequence>
<gene>
    <name evidence="5" type="ORF">BCF44_102362</name>
</gene>
<keyword evidence="2 5" id="KW-0489">Methyltransferase</keyword>
<comment type="similarity">
    <text evidence="1">Belongs to the methyltransferase superfamily.</text>
</comment>
<dbReference type="Pfam" id="PF08241">
    <property type="entry name" value="Methyltransf_11"/>
    <property type="match status" value="1"/>
</dbReference>